<evidence type="ECO:0000313" key="2">
    <source>
        <dbReference type="EMBL" id="PIV00280.1"/>
    </source>
</evidence>
<gene>
    <name evidence="2" type="ORF">COS54_03290</name>
</gene>
<sequence length="245" mass="29347">MYCPVCKTDEVYASQGRYRCRKCRIRFSLLSHTWLSNSKLPLQHFWLILWCWTTQIPVRQAVSLTRLSEPTIRLWYEEFRNHLPENKEVLEKLVQLDEAYFGGKKGRTLFMAKEINNEYGGRKLAYSILPHANPVREEAWAFLQEYVMPESLLHTDGAKIYRGIDKWWPVEHQYDIHKKFEFELTSEIEGMFGVLRTFIRRMYHHVTIDKLPEVVGEFCYRFSHPEMFENPLYYLEISLRLVPTA</sequence>
<dbReference type="EMBL" id="PEVC01000058">
    <property type="protein sequence ID" value="PIV00280.1"/>
    <property type="molecule type" value="Genomic_DNA"/>
</dbReference>
<protein>
    <recommendedName>
        <fullName evidence="1">ISXO2-like transposase domain-containing protein</fullName>
    </recommendedName>
</protein>
<dbReference type="NCBIfam" id="NF033547">
    <property type="entry name" value="transpos_IS1595"/>
    <property type="match status" value="1"/>
</dbReference>
<dbReference type="AlphaFoldDB" id="A0A2M7BB47"/>
<name>A0A2M7BB47_9BACT</name>
<dbReference type="SMART" id="SM01126">
    <property type="entry name" value="DDE_Tnp_IS1595"/>
    <property type="match status" value="1"/>
</dbReference>
<reference evidence="3" key="1">
    <citation type="submission" date="2017-09" db="EMBL/GenBank/DDBJ databases">
        <title>Depth-based differentiation of microbial function through sediment-hosted aquifers and enrichment of novel symbionts in the deep terrestrial subsurface.</title>
        <authorList>
            <person name="Probst A.J."/>
            <person name="Ladd B."/>
            <person name="Jarett J.K."/>
            <person name="Geller-Mcgrath D.E."/>
            <person name="Sieber C.M.K."/>
            <person name="Emerson J.B."/>
            <person name="Anantharaman K."/>
            <person name="Thomas B.C."/>
            <person name="Malmstrom R."/>
            <person name="Stieglmeier M."/>
            <person name="Klingl A."/>
            <person name="Woyke T."/>
            <person name="Ryan C.M."/>
            <person name="Banfield J.F."/>
        </authorList>
    </citation>
    <scope>NUCLEOTIDE SEQUENCE [LARGE SCALE GENOMIC DNA]</scope>
</reference>
<dbReference type="Proteomes" id="UP000229631">
    <property type="component" value="Unassembled WGS sequence"/>
</dbReference>
<evidence type="ECO:0000313" key="3">
    <source>
        <dbReference type="Proteomes" id="UP000229631"/>
    </source>
</evidence>
<dbReference type="InterPro" id="IPR024445">
    <property type="entry name" value="Tnp_ISXO2-like"/>
</dbReference>
<organism evidence="2 3">
    <name type="scientific">Candidatus Shapirobacteria bacterium CG03_land_8_20_14_0_80_39_12</name>
    <dbReference type="NCBI Taxonomy" id="1974879"/>
    <lineage>
        <taxon>Bacteria</taxon>
        <taxon>Candidatus Shapironibacteriota</taxon>
    </lineage>
</organism>
<dbReference type="Pfam" id="PF12762">
    <property type="entry name" value="DDE_Tnp_IS1595"/>
    <property type="match status" value="1"/>
</dbReference>
<evidence type="ECO:0000259" key="1">
    <source>
        <dbReference type="SMART" id="SM01126"/>
    </source>
</evidence>
<accession>A0A2M7BB47</accession>
<proteinExistence type="predicted"/>
<comment type="caution">
    <text evidence="2">The sequence shown here is derived from an EMBL/GenBank/DDBJ whole genome shotgun (WGS) entry which is preliminary data.</text>
</comment>
<feature type="domain" description="ISXO2-like transposase" evidence="1">
    <location>
        <begin position="89"/>
        <end position="223"/>
    </location>
</feature>